<evidence type="ECO:0000313" key="3">
    <source>
        <dbReference type="Proteomes" id="UP000068210"/>
    </source>
</evidence>
<dbReference type="InterPro" id="IPR001584">
    <property type="entry name" value="Integrase_cat-core"/>
</dbReference>
<evidence type="ECO:0000313" key="2">
    <source>
        <dbReference type="EMBL" id="AJE20971.1"/>
    </source>
</evidence>
<sequence>MGDSYDNALTEIINGLYKAKVIRLHSWKNREAVELATLAWADWFNHRRLLESIGNIPPAAAEAAYYRQLDESARAA</sequence>
<dbReference type="KEGG" id="acx:Achr_15060"/>
<evidence type="ECO:0000259" key="1">
    <source>
        <dbReference type="Pfam" id="PF13683"/>
    </source>
</evidence>
<dbReference type="EMBL" id="CP010415">
    <property type="protein sequence ID" value="AJE20971.1"/>
    <property type="molecule type" value="Genomic_DNA"/>
</dbReference>
<protein>
    <submittedName>
        <fullName evidence="2">Transposase IS3 family, IS51 group, OrfB</fullName>
    </submittedName>
</protein>
<dbReference type="STRING" id="1328314.Achr_15060"/>
<name>A0A0C4WLB4_9GAMM</name>
<dbReference type="GO" id="GO:0015074">
    <property type="term" value="P:DNA integration"/>
    <property type="evidence" value="ECO:0007669"/>
    <property type="project" value="InterPro"/>
</dbReference>
<dbReference type="InterPro" id="IPR012337">
    <property type="entry name" value="RNaseH-like_sf"/>
</dbReference>
<accession>A0A0C4WLB4</accession>
<gene>
    <name evidence="2" type="ORF">Achr_15060</name>
</gene>
<dbReference type="HOGENOM" id="CLU_027402_41_11_6"/>
<reference evidence="2 3" key="1">
    <citation type="journal article" date="2015" name="PLoS ONE">
        <title>Azotobacter Genomes: The Genome of Azotobacter chroococcum NCIMB 8003 (ATCC 4412).</title>
        <authorList>
            <person name="Robson R.L."/>
            <person name="Jones R."/>
            <person name="Robson R.M."/>
            <person name="Schwartz A."/>
            <person name="Richardson T.H."/>
        </authorList>
    </citation>
    <scope>NUCLEOTIDE SEQUENCE [LARGE SCALE GENOMIC DNA]</scope>
    <source>
        <strain evidence="2 3">NCIMB 8003</strain>
    </source>
</reference>
<organism evidence="2 3">
    <name type="scientific">Azotobacter chroococcum NCIMB 8003</name>
    <dbReference type="NCBI Taxonomy" id="1328314"/>
    <lineage>
        <taxon>Bacteria</taxon>
        <taxon>Pseudomonadati</taxon>
        <taxon>Pseudomonadota</taxon>
        <taxon>Gammaproteobacteria</taxon>
        <taxon>Pseudomonadales</taxon>
        <taxon>Pseudomonadaceae</taxon>
        <taxon>Azotobacter</taxon>
    </lineage>
</organism>
<feature type="domain" description="Integrase catalytic" evidence="1">
    <location>
        <begin position="2"/>
        <end position="58"/>
    </location>
</feature>
<dbReference type="Proteomes" id="UP000068210">
    <property type="component" value="Chromosome"/>
</dbReference>
<dbReference type="SUPFAM" id="SSF53098">
    <property type="entry name" value="Ribonuclease H-like"/>
    <property type="match status" value="1"/>
</dbReference>
<dbReference type="AlphaFoldDB" id="A0A0C4WLB4"/>
<proteinExistence type="predicted"/>
<dbReference type="Pfam" id="PF13683">
    <property type="entry name" value="rve_3"/>
    <property type="match status" value="1"/>
</dbReference>
<keyword evidence="3" id="KW-1185">Reference proteome</keyword>